<dbReference type="Gene3D" id="2.60.40.4060">
    <property type="entry name" value="Reeler domain"/>
    <property type="match status" value="1"/>
</dbReference>
<evidence type="ECO:0000313" key="7">
    <source>
        <dbReference type="Proteomes" id="UP000749559"/>
    </source>
</evidence>
<proteinExistence type="predicted"/>
<name>A0A8J1TBQ6_OWEFU</name>
<gene>
    <name evidence="6" type="ORF">OFUS_LOCUS23356</name>
</gene>
<feature type="chain" id="PRO_5043658330" evidence="5">
    <location>
        <begin position="19"/>
        <end position="1044"/>
    </location>
</feature>
<evidence type="ECO:0000256" key="3">
    <source>
        <dbReference type="ARBA" id="ARBA00022737"/>
    </source>
</evidence>
<evidence type="ECO:0000256" key="1">
    <source>
        <dbReference type="ARBA" id="ARBA00004613"/>
    </source>
</evidence>
<feature type="compositionally biased region" description="Basic residues" evidence="4">
    <location>
        <begin position="478"/>
        <end position="502"/>
    </location>
</feature>
<dbReference type="InterPro" id="IPR042307">
    <property type="entry name" value="Reeler_sf"/>
</dbReference>
<keyword evidence="3" id="KW-0677">Repeat</keyword>
<feature type="region of interest" description="Disordered" evidence="4">
    <location>
        <begin position="1008"/>
        <end position="1028"/>
    </location>
</feature>
<feature type="compositionally biased region" description="Acidic residues" evidence="4">
    <location>
        <begin position="274"/>
        <end position="302"/>
    </location>
</feature>
<feature type="compositionally biased region" description="Low complexity" evidence="4">
    <location>
        <begin position="665"/>
        <end position="707"/>
    </location>
</feature>
<keyword evidence="7" id="KW-1185">Reference proteome</keyword>
<feature type="compositionally biased region" description="Acidic residues" evidence="4">
    <location>
        <begin position="220"/>
        <end position="233"/>
    </location>
</feature>
<dbReference type="Gene3D" id="1.10.246.10">
    <property type="match status" value="1"/>
</dbReference>
<dbReference type="OrthoDB" id="6161498at2759"/>
<evidence type="ECO:0000256" key="4">
    <source>
        <dbReference type="SAM" id="MobiDB-lite"/>
    </source>
</evidence>
<reference evidence="6" key="1">
    <citation type="submission" date="2022-03" db="EMBL/GenBank/DDBJ databases">
        <authorList>
            <person name="Martin C."/>
        </authorList>
    </citation>
    <scope>NUCLEOTIDE SEQUENCE</scope>
</reference>
<keyword evidence="2" id="KW-0964">Secreted</keyword>
<feature type="compositionally biased region" description="Acidic residues" evidence="4">
    <location>
        <begin position="741"/>
        <end position="764"/>
    </location>
</feature>
<organism evidence="6 7">
    <name type="scientific">Owenia fusiformis</name>
    <name type="common">Polychaete worm</name>
    <dbReference type="NCBI Taxonomy" id="6347"/>
    <lineage>
        <taxon>Eukaryota</taxon>
        <taxon>Metazoa</taxon>
        <taxon>Spiralia</taxon>
        <taxon>Lophotrochozoa</taxon>
        <taxon>Annelida</taxon>
        <taxon>Polychaeta</taxon>
        <taxon>Sedentaria</taxon>
        <taxon>Canalipalpata</taxon>
        <taxon>Sabellida</taxon>
        <taxon>Oweniida</taxon>
        <taxon>Oweniidae</taxon>
        <taxon>Owenia</taxon>
    </lineage>
</organism>
<evidence type="ECO:0000256" key="5">
    <source>
        <dbReference type="SAM" id="SignalP"/>
    </source>
</evidence>
<feature type="region of interest" description="Disordered" evidence="4">
    <location>
        <begin position="327"/>
        <end position="350"/>
    </location>
</feature>
<feature type="compositionally biased region" description="Basic residues" evidence="4">
    <location>
        <begin position="929"/>
        <end position="942"/>
    </location>
</feature>
<dbReference type="Proteomes" id="UP000749559">
    <property type="component" value="Unassembled WGS sequence"/>
</dbReference>
<evidence type="ECO:0000256" key="2">
    <source>
        <dbReference type="ARBA" id="ARBA00022525"/>
    </source>
</evidence>
<dbReference type="PANTHER" id="PTHR35711:SF1">
    <property type="entry name" value="ECTODERMAL, ISOFORM F"/>
    <property type="match status" value="1"/>
</dbReference>
<feature type="region of interest" description="Disordered" evidence="4">
    <location>
        <begin position="727"/>
        <end position="786"/>
    </location>
</feature>
<comment type="caution">
    <text evidence="6">The sequence shown here is derived from an EMBL/GenBank/DDBJ whole genome shotgun (WGS) entry which is preliminary data.</text>
</comment>
<feature type="compositionally biased region" description="Basic and acidic residues" evidence="4">
    <location>
        <begin position="650"/>
        <end position="664"/>
    </location>
</feature>
<dbReference type="AlphaFoldDB" id="A0A8J1TBQ6"/>
<feature type="signal peptide" evidence="5">
    <location>
        <begin position="1"/>
        <end position="18"/>
    </location>
</feature>
<dbReference type="SUPFAM" id="SSF48552">
    <property type="entry name" value="Serum albumin-like"/>
    <property type="match status" value="1"/>
</dbReference>
<feature type="compositionally biased region" description="Basic residues" evidence="4">
    <location>
        <begin position="770"/>
        <end position="786"/>
    </location>
</feature>
<dbReference type="InterPro" id="IPR020858">
    <property type="entry name" value="Serum_albumin-like"/>
</dbReference>
<evidence type="ECO:0000313" key="6">
    <source>
        <dbReference type="EMBL" id="CAH1799332.1"/>
    </source>
</evidence>
<dbReference type="GO" id="GO:0005615">
    <property type="term" value="C:extracellular space"/>
    <property type="evidence" value="ECO:0007669"/>
    <property type="project" value="InterPro"/>
</dbReference>
<feature type="compositionally biased region" description="Acidic residues" evidence="4">
    <location>
        <begin position="331"/>
        <end position="341"/>
    </location>
</feature>
<accession>A0A8J1TBQ6</accession>
<feature type="region of interest" description="Disordered" evidence="4">
    <location>
        <begin position="649"/>
        <end position="707"/>
    </location>
</feature>
<feature type="region of interest" description="Disordered" evidence="4">
    <location>
        <begin position="220"/>
        <end position="311"/>
    </location>
</feature>
<comment type="subcellular location">
    <subcellularLocation>
        <location evidence="1">Secreted</location>
    </subcellularLocation>
</comment>
<keyword evidence="5" id="KW-0732">Signal</keyword>
<feature type="region of interest" description="Disordered" evidence="4">
    <location>
        <begin position="911"/>
        <end position="942"/>
    </location>
</feature>
<feature type="compositionally biased region" description="Low complexity" evidence="4">
    <location>
        <begin position="1009"/>
        <end position="1025"/>
    </location>
</feature>
<protein>
    <submittedName>
        <fullName evidence="6">Uncharacterized protein</fullName>
    </submittedName>
</protein>
<feature type="region of interest" description="Disordered" evidence="4">
    <location>
        <begin position="440"/>
        <end position="507"/>
    </location>
</feature>
<dbReference type="EMBL" id="CAIIXF020000011">
    <property type="protein sequence ID" value="CAH1799332.1"/>
    <property type="molecule type" value="Genomic_DNA"/>
</dbReference>
<feature type="compositionally biased region" description="Acidic residues" evidence="4">
    <location>
        <begin position="250"/>
        <end position="260"/>
    </location>
</feature>
<sequence>MGSITWVVCLIVIQQVLAQCPPRVPEYSKPQENRLWRNTPMYDLIIYGTKPGEELMPLKQYNVAVRSLNPKKSFLKFRLVSESEDEVCGFGHFRQKPYDKYQTWDECPFMVTNRDDNKKPMSKTTIRWTSPECGCVTISAVIISDDETSHIANDDHLTKRFCIQGVKPVNKTPKDDKELPVVKLPPLLVRGEPIIPEKSVNHVVPSKNNVEKEWIGLEDEEPYYDMDEDEDFDYNSYDEGLSEKDSGIEKEDDPYYDDSSYDLSAESDNSFDYTLEETDKDNFSDESIESSPEDEYESEYLDGYDGSNEDMSISDEEFEYDDSHMVGVGEDASDESEDSDSDERSNEMEKALGRGWQWWKRVGGRLGGMYPRKGRHHHNKPGHFHREKIAMVGKTVKKHLDKAKGMIEKIGNGNAGGMWRNIEQGIQAVKGVFKPDMGRLQPHRGHGMRQKVWGMGPVRPGMRPQVPKPMIPGMKPRWAGKHTRPGHRGHHMRPWQGHRHHERSKDWSQRVEHICAKISEESNMGTFKPWGWKAMWHRIEQFWAKVDGDEDTDIEEIARENLEASKKCCAEAGDERMDCFQDLKERRVDMMCEKGLPANSGRWIKPCLNIAIEKCCDFKGEDRYDCFNETKQEWKAKAQKTNTGWHKKFWGKESSDESDEKYSGESESSEASSSESSEDSQTSSSSSSSSSKSSSAKSSSAISASSNEELDSAIDVVMDEIDELEFSEDELTIDDLKEAENDTVDELDESVEVTDSDSDEDDSSEEGKKPWGRRRKHKHHPRHRRRGRAMVLKHYCCRAGFIIAKKSNRTAVCRNRARDFVMKFRRLTGMAKRICFVSFNKCCSKISTPKPTITTVKPTTTTTAMYTTTTEAEDLEEVANEISEIEFSRGEISDDDIEQAERETVAELEADDDIDDEQEEKMQKDKGRPMMRKHKRKHHRRRRGKNIPLLKRKCCRAGRMQARKEKTHETAVCKSDAFGFLKRLKRVGPFAKKICFFSFKKCCSYEPRTTTTTAPTTPKPTATTTDDYSYEDMFDMDDLSEENY</sequence>
<dbReference type="PANTHER" id="PTHR35711">
    <property type="entry name" value="EXPRESSED PROTEIN"/>
    <property type="match status" value="1"/>
</dbReference>